<dbReference type="Gene3D" id="3.40.30.10">
    <property type="entry name" value="Glutaredoxin"/>
    <property type="match status" value="1"/>
</dbReference>
<sequence>MMDWVCYDRNVPATLTPLRSVAELDEALAQSAENPLLLFKHSVECGTSLMALDELKRHLEDASDAVLYRLITVQTEREVSDTTVTRLGVPHRSPQVILVRAGEAVWNASHLQITAEALRAAELSHI</sequence>
<evidence type="ECO:0008006" key="2">
    <source>
        <dbReference type="Google" id="ProtNLM"/>
    </source>
</evidence>
<dbReference type="NCBIfam" id="TIGR04019">
    <property type="entry name" value="B_thiol_YtxJ"/>
    <property type="match status" value="1"/>
</dbReference>
<proteinExistence type="predicted"/>
<dbReference type="EMBL" id="UINC01001346">
    <property type="protein sequence ID" value="SUZ78249.1"/>
    <property type="molecule type" value="Genomic_DNA"/>
</dbReference>
<accession>A0A381QIL2</accession>
<protein>
    <recommendedName>
        <fullName evidence="2">Bacillithiol system redox-active protein YtxJ</fullName>
    </recommendedName>
</protein>
<evidence type="ECO:0000313" key="1">
    <source>
        <dbReference type="EMBL" id="SUZ78249.1"/>
    </source>
</evidence>
<name>A0A381QIL2_9ZZZZ</name>
<dbReference type="InterPro" id="IPR022551">
    <property type="entry name" value="BrxC"/>
</dbReference>
<gene>
    <name evidence="1" type="ORF">METZ01_LOCUS31103</name>
</gene>
<dbReference type="AlphaFoldDB" id="A0A381QIL2"/>
<dbReference type="Pfam" id="PF11009">
    <property type="entry name" value="BrxC"/>
    <property type="match status" value="1"/>
</dbReference>
<reference evidence="1" key="1">
    <citation type="submission" date="2018-05" db="EMBL/GenBank/DDBJ databases">
        <authorList>
            <person name="Lanie J.A."/>
            <person name="Ng W.-L."/>
            <person name="Kazmierczak K.M."/>
            <person name="Andrzejewski T.M."/>
            <person name="Davidsen T.M."/>
            <person name="Wayne K.J."/>
            <person name="Tettelin H."/>
            <person name="Glass J.I."/>
            <person name="Rusch D."/>
            <person name="Podicherti R."/>
            <person name="Tsui H.-C.T."/>
            <person name="Winkler M.E."/>
        </authorList>
    </citation>
    <scope>NUCLEOTIDE SEQUENCE</scope>
</reference>
<organism evidence="1">
    <name type="scientific">marine metagenome</name>
    <dbReference type="NCBI Taxonomy" id="408172"/>
    <lineage>
        <taxon>unclassified sequences</taxon>
        <taxon>metagenomes</taxon>
        <taxon>ecological metagenomes</taxon>
    </lineage>
</organism>